<evidence type="ECO:0000313" key="5">
    <source>
        <dbReference type="EMBL" id="ABQ20776.1"/>
    </source>
</evidence>
<dbReference type="KEGG" id="vco:VC0395_A1932"/>
<feature type="binding site" evidence="4">
    <location>
        <position position="115"/>
    </location>
    <ligand>
        <name>a divalent metal cation</name>
        <dbReference type="ChEBI" id="CHEBI:60240"/>
        <label>1</label>
    </ligand>
</feature>
<dbReference type="InterPro" id="IPR018228">
    <property type="entry name" value="DNase_TatD-rel_CS"/>
</dbReference>
<reference evidence="5 6" key="1">
    <citation type="submission" date="2007-03" db="EMBL/GenBank/DDBJ databases">
        <authorList>
            <person name="Heidelberg J."/>
        </authorList>
    </citation>
    <scope>NUCLEOTIDE SEQUENCE [LARGE SCALE GENOMIC DNA]</scope>
    <source>
        <strain evidence="6">ATCC 39541 / Classical Ogawa 395 / O395</strain>
    </source>
</reference>
<evidence type="ECO:0000256" key="1">
    <source>
        <dbReference type="ARBA" id="ARBA00009275"/>
    </source>
</evidence>
<dbReference type="PANTHER" id="PTHR46124:SF3">
    <property type="entry name" value="HYDROLASE"/>
    <property type="match status" value="1"/>
</dbReference>
<dbReference type="SUPFAM" id="SSF51556">
    <property type="entry name" value="Metallo-dependent hydrolases"/>
    <property type="match status" value="1"/>
</dbReference>
<feature type="binding site" evidence="4">
    <location>
        <position position="150"/>
    </location>
    <ligand>
        <name>a divalent metal cation</name>
        <dbReference type="ChEBI" id="CHEBI:60240"/>
        <label>2</label>
    </ligand>
</feature>
<evidence type="ECO:0000313" key="6">
    <source>
        <dbReference type="Proteomes" id="UP000000249"/>
    </source>
</evidence>
<dbReference type="EMBL" id="CP000627">
    <property type="protein sequence ID" value="ABQ20776.1"/>
    <property type="molecule type" value="Genomic_DNA"/>
</dbReference>
<dbReference type="Pfam" id="PF01026">
    <property type="entry name" value="TatD_DNase"/>
    <property type="match status" value="1"/>
</dbReference>
<dbReference type="PANTHER" id="PTHR46124">
    <property type="entry name" value="D-AMINOACYL-TRNA DEACYLASE"/>
    <property type="match status" value="1"/>
</dbReference>
<gene>
    <name evidence="5" type="ordered locus">VC0395_A1932</name>
</gene>
<proteinExistence type="inferred from homology"/>
<keyword evidence="2 4" id="KW-0479">Metal-binding</keyword>
<evidence type="ECO:0000256" key="2">
    <source>
        <dbReference type="ARBA" id="ARBA00022723"/>
    </source>
</evidence>
<comment type="similarity">
    <text evidence="1">Belongs to the metallo-dependent hydrolases superfamily. TatD-type hydrolase family.</text>
</comment>
<dbReference type="PROSITE" id="PS01091">
    <property type="entry name" value="TATD_3"/>
    <property type="match status" value="1"/>
</dbReference>
<protein>
    <submittedName>
        <fullName evidence="5">Uncharacterized protein</fullName>
    </submittedName>
</protein>
<dbReference type="KEGG" id="vcr:VC395_2468"/>
<sequence>MFLIEKIRPMNETIPPPLEWSLFDTHCHFDFPPFTATPELELQKAAQHGVRRLVVPSIGPQDWQAVTELAQRFPSTIYYALGFHPLYLDASSPTHLPALEKALMQAEQACVAVGECGLDGMIDVDVALQEQMLIAQLSMASQAKLPVILHSRRTHNRLLQLLKQQRFQQGGVLHAFSGSVQEAQQFVDLGFKIGVGGVITYPRANKTRQAIAALPVEHIVLETDAPDMPLNGFQGQANHPAQLAKVLETLAELKGVSAQYLAPILWQNSQMLFGLCEQNRNKM</sequence>
<feature type="binding site" evidence="4">
    <location>
        <position position="28"/>
    </location>
    <ligand>
        <name>a divalent metal cation</name>
        <dbReference type="ChEBI" id="CHEBI:60240"/>
        <label>1</label>
    </ligand>
</feature>
<dbReference type="Proteomes" id="UP000000249">
    <property type="component" value="Chromosome 1"/>
</dbReference>
<dbReference type="PATRIC" id="fig|345073.21.peg.2372"/>
<dbReference type="GO" id="GO:0016788">
    <property type="term" value="F:hydrolase activity, acting on ester bonds"/>
    <property type="evidence" value="ECO:0007669"/>
    <property type="project" value="InterPro"/>
</dbReference>
<accession>A0A0H3AI91</accession>
<dbReference type="PIRSF" id="PIRSF005902">
    <property type="entry name" value="DNase_TatD"/>
    <property type="match status" value="1"/>
</dbReference>
<dbReference type="FunFam" id="3.20.20.140:FF:000005">
    <property type="entry name" value="TatD family hydrolase"/>
    <property type="match status" value="1"/>
</dbReference>
<feature type="binding site" evidence="4">
    <location>
        <position position="174"/>
    </location>
    <ligand>
        <name>a divalent metal cation</name>
        <dbReference type="ChEBI" id="CHEBI:60240"/>
        <label>2</label>
    </ligand>
</feature>
<dbReference type="InterPro" id="IPR032466">
    <property type="entry name" value="Metal_Hydrolase"/>
</dbReference>
<dbReference type="PROSITE" id="PS01137">
    <property type="entry name" value="TATD_1"/>
    <property type="match status" value="1"/>
</dbReference>
<dbReference type="CDD" id="cd01310">
    <property type="entry name" value="TatD_DNAse"/>
    <property type="match status" value="1"/>
</dbReference>
<dbReference type="OrthoDB" id="9810005at2"/>
<dbReference type="GO" id="GO:0005829">
    <property type="term" value="C:cytosol"/>
    <property type="evidence" value="ECO:0007669"/>
    <property type="project" value="TreeGrafter"/>
</dbReference>
<name>A0A0H3AI91_VIBC3</name>
<organism evidence="5 6">
    <name type="scientific">Vibrio cholerae serotype O1 (strain ATCC 39541 / Classical Ogawa 395 / O395)</name>
    <dbReference type="NCBI Taxonomy" id="345073"/>
    <lineage>
        <taxon>Bacteria</taxon>
        <taxon>Pseudomonadati</taxon>
        <taxon>Pseudomonadota</taxon>
        <taxon>Gammaproteobacteria</taxon>
        <taxon>Vibrionales</taxon>
        <taxon>Vibrionaceae</taxon>
        <taxon>Vibrio</taxon>
    </lineage>
</organism>
<dbReference type="AlphaFoldDB" id="A0A0H3AI91"/>
<dbReference type="GO" id="GO:0046872">
    <property type="term" value="F:metal ion binding"/>
    <property type="evidence" value="ECO:0007669"/>
    <property type="project" value="UniProtKB-KW"/>
</dbReference>
<evidence type="ECO:0000256" key="4">
    <source>
        <dbReference type="PIRSR" id="PIRSR005902-1"/>
    </source>
</evidence>
<dbReference type="Gene3D" id="3.20.20.140">
    <property type="entry name" value="Metal-dependent hydrolases"/>
    <property type="match status" value="1"/>
</dbReference>
<dbReference type="eggNOG" id="COG0084">
    <property type="taxonomic scope" value="Bacteria"/>
</dbReference>
<dbReference type="InterPro" id="IPR001130">
    <property type="entry name" value="TatD-like"/>
</dbReference>
<feature type="binding site" evidence="4">
    <location>
        <position position="26"/>
    </location>
    <ligand>
        <name>a divalent metal cation</name>
        <dbReference type="ChEBI" id="CHEBI:60240"/>
        <label>1</label>
    </ligand>
</feature>
<feature type="binding site" evidence="4">
    <location>
        <position position="224"/>
    </location>
    <ligand>
        <name>a divalent metal cation</name>
        <dbReference type="ChEBI" id="CHEBI:60240"/>
        <label>1</label>
    </ligand>
</feature>
<evidence type="ECO:0000256" key="3">
    <source>
        <dbReference type="ARBA" id="ARBA00022801"/>
    </source>
</evidence>
<keyword evidence="3" id="KW-0378">Hydrolase</keyword>